<dbReference type="Proteomes" id="UP001345963">
    <property type="component" value="Unassembled WGS sequence"/>
</dbReference>
<reference evidence="1 2" key="1">
    <citation type="submission" date="2021-07" db="EMBL/GenBank/DDBJ databases">
        <authorList>
            <person name="Palmer J.M."/>
        </authorList>
    </citation>
    <scope>NUCLEOTIDE SEQUENCE [LARGE SCALE GENOMIC DNA]</scope>
    <source>
        <strain evidence="1 2">AT_MEX2019</strain>
        <tissue evidence="1">Muscle</tissue>
    </source>
</reference>
<dbReference type="EMBL" id="JAHUTI010034128">
    <property type="protein sequence ID" value="MED6243511.1"/>
    <property type="molecule type" value="Genomic_DNA"/>
</dbReference>
<sequence length="142" mass="16239">FLISSVIVPLIDVKLNHKEQILFLLQLLLQITDLPLGFLQSNLNIHRSAAVTARRHYMKHTSPWQPPHTHKTLHNTTSWSRTKKLSWDWLRAQHAPLSEGEILMSSLDHKPCDSGFGFRRNSHLVCQIYAGLPTVFSSLLPT</sequence>
<accession>A0ABU7B0K0</accession>
<evidence type="ECO:0000313" key="1">
    <source>
        <dbReference type="EMBL" id="MED6243511.1"/>
    </source>
</evidence>
<protein>
    <submittedName>
        <fullName evidence="1">Uncharacterized protein</fullName>
    </submittedName>
</protein>
<proteinExistence type="predicted"/>
<evidence type="ECO:0000313" key="2">
    <source>
        <dbReference type="Proteomes" id="UP001345963"/>
    </source>
</evidence>
<gene>
    <name evidence="1" type="ORF">ATANTOWER_021515</name>
</gene>
<keyword evidence="2" id="KW-1185">Reference proteome</keyword>
<feature type="non-terminal residue" evidence="1">
    <location>
        <position position="1"/>
    </location>
</feature>
<comment type="caution">
    <text evidence="1">The sequence shown here is derived from an EMBL/GenBank/DDBJ whole genome shotgun (WGS) entry which is preliminary data.</text>
</comment>
<name>A0ABU7B0K0_9TELE</name>
<organism evidence="1 2">
    <name type="scientific">Ataeniobius toweri</name>
    <dbReference type="NCBI Taxonomy" id="208326"/>
    <lineage>
        <taxon>Eukaryota</taxon>
        <taxon>Metazoa</taxon>
        <taxon>Chordata</taxon>
        <taxon>Craniata</taxon>
        <taxon>Vertebrata</taxon>
        <taxon>Euteleostomi</taxon>
        <taxon>Actinopterygii</taxon>
        <taxon>Neopterygii</taxon>
        <taxon>Teleostei</taxon>
        <taxon>Neoteleostei</taxon>
        <taxon>Acanthomorphata</taxon>
        <taxon>Ovalentaria</taxon>
        <taxon>Atherinomorphae</taxon>
        <taxon>Cyprinodontiformes</taxon>
        <taxon>Goodeidae</taxon>
        <taxon>Ataeniobius</taxon>
    </lineage>
</organism>